<dbReference type="OrthoDB" id="58570at2759"/>
<gene>
    <name evidence="4" type="ORF">AMSG_01069</name>
</gene>
<keyword evidence="2" id="KW-1133">Transmembrane helix</keyword>
<feature type="transmembrane region" description="Helical" evidence="2">
    <location>
        <begin position="523"/>
        <end position="548"/>
    </location>
</feature>
<organism evidence="4 5">
    <name type="scientific">Thecamonas trahens ATCC 50062</name>
    <dbReference type="NCBI Taxonomy" id="461836"/>
    <lineage>
        <taxon>Eukaryota</taxon>
        <taxon>Apusozoa</taxon>
        <taxon>Apusomonadida</taxon>
        <taxon>Apusomonadidae</taxon>
        <taxon>Thecamonas</taxon>
    </lineage>
</organism>
<dbReference type="Gene3D" id="3.40.50.1820">
    <property type="entry name" value="alpha/beta hydrolase"/>
    <property type="match status" value="1"/>
</dbReference>
<evidence type="ECO:0000313" key="4">
    <source>
        <dbReference type="EMBL" id="KNC52240.1"/>
    </source>
</evidence>
<feature type="transmembrane region" description="Helical" evidence="2">
    <location>
        <begin position="46"/>
        <end position="68"/>
    </location>
</feature>
<dbReference type="RefSeq" id="XP_013762242.1">
    <property type="nucleotide sequence ID" value="XM_013906788.1"/>
</dbReference>
<dbReference type="Proteomes" id="UP000054408">
    <property type="component" value="Unassembled WGS sequence"/>
</dbReference>
<dbReference type="AlphaFoldDB" id="A0A0L0DJ59"/>
<feature type="transmembrane region" description="Helical" evidence="2">
    <location>
        <begin position="461"/>
        <end position="478"/>
    </location>
</feature>
<dbReference type="GO" id="GO:0006629">
    <property type="term" value="P:lipid metabolic process"/>
    <property type="evidence" value="ECO:0007669"/>
    <property type="project" value="InterPro"/>
</dbReference>
<sequence length="906" mass="98997">MLSQLLLVYHYLPVFAFVVVLAFKTVLEFTFNILMSSRSEGAMWVVPLQVVFMVQVILGLVLALRVFLNLLFDLLPSVEPFPRLRCLMSDVVSIVRLGTVLSDNDRRAIFASPRALLRILHLDPHRRLVGSVHDGSPEPDAEYRLFKPALLREASPGDAGVAAASTAVDSPRFEVLRLRNASRASCSSPPAPWEASSDGDESDGDVHLGHPRLQPYSRAVADDGSDATLADAGSSPSRLSQAIDATRDRLIAPITFVCSVPIVLLLVILINTVIAYSHASCYKCPLHVRLCTACTGHKCSVRCEIYFNTFAVCGLLLAHFAVFVAAIASRPVKLAAAVVHGSESASPRDSSPELDASDDELWAFDGGRGPQLSLSMLDEIISSDANWAAVTSDVTYGSMVLSSLFLPIYALFSNQGFIGGLGSYLVISSGHSFFYAMVWFFLHQGVFLFKGLKMLLAGPYAFRAVKLAAAVALVGIVYKLFRSWLAVVIVAFSINSISNMVWKLTHPPKVASQAPRRRLRRRIIWWLSGIILVVMTVMVVGTVQSFVWDESSFPDHFTIGGAPLSPAAAPLPPASAPSTNGLSVKFSVDGDDVQAWANLWPLGRPWKSSPPARSDGYAFCSYQLHGLTLSDYSLLSLLSYLPPGTPSFDLYLHSLLDDFLLVNVSRPAPAMSDLQAPAHHSRVRFYELYSPSRNLTVISIRGTGLFDILDWVQDLDLWIETATLQFFSVVFPGLSIWPTDLIAAIVEMAATVEHLLPDSERRYHDVVIAHVQRLLRKSKVVVVGHSLGGGIAKIVGSSVGTHAVAFSAPGIVLARKRLGIPLRDISRYVVNVVPMHDLAGGLGPKAGLVANLECTQKRPDMCHMPMVAVCELISRCPNPRLPRLSCAFHSRPLLRSFLDFLQRMRD</sequence>
<accession>A0A0L0DJ59</accession>
<feature type="transmembrane region" description="Helical" evidence="2">
    <location>
        <begin position="305"/>
        <end position="328"/>
    </location>
</feature>
<feature type="domain" description="Fungal lipase-type" evidence="3">
    <location>
        <begin position="697"/>
        <end position="799"/>
    </location>
</feature>
<proteinExistence type="predicted"/>
<dbReference type="EMBL" id="GL349436">
    <property type="protein sequence ID" value="KNC52240.1"/>
    <property type="molecule type" value="Genomic_DNA"/>
</dbReference>
<evidence type="ECO:0000259" key="3">
    <source>
        <dbReference type="Pfam" id="PF01764"/>
    </source>
</evidence>
<dbReference type="Pfam" id="PF01764">
    <property type="entry name" value="Lipase_3"/>
    <property type="match status" value="1"/>
</dbReference>
<dbReference type="InterPro" id="IPR002921">
    <property type="entry name" value="Fungal_lipase-type"/>
</dbReference>
<dbReference type="InterPro" id="IPR029058">
    <property type="entry name" value="AB_hydrolase_fold"/>
</dbReference>
<feature type="transmembrane region" description="Helical" evidence="2">
    <location>
        <begin position="250"/>
        <end position="276"/>
    </location>
</feature>
<dbReference type="GeneID" id="25560839"/>
<reference evidence="4 5" key="1">
    <citation type="submission" date="2010-05" db="EMBL/GenBank/DDBJ databases">
        <title>The Genome Sequence of Thecamonas trahens ATCC 50062.</title>
        <authorList>
            <consortium name="The Broad Institute Genome Sequencing Platform"/>
            <person name="Russ C."/>
            <person name="Cuomo C."/>
            <person name="Shea T."/>
            <person name="Young S.K."/>
            <person name="Zeng Q."/>
            <person name="Koehrsen M."/>
            <person name="Haas B."/>
            <person name="Borodovsky M."/>
            <person name="Guigo R."/>
            <person name="Alvarado L."/>
            <person name="Berlin A."/>
            <person name="Bochicchio J."/>
            <person name="Borenstein D."/>
            <person name="Chapman S."/>
            <person name="Chen Z."/>
            <person name="Freedman E."/>
            <person name="Gellesch M."/>
            <person name="Goldberg J."/>
            <person name="Griggs A."/>
            <person name="Gujja S."/>
            <person name="Heilman E."/>
            <person name="Heiman D."/>
            <person name="Hepburn T."/>
            <person name="Howarth C."/>
            <person name="Jen D."/>
            <person name="Larson L."/>
            <person name="Mehta T."/>
            <person name="Park D."/>
            <person name="Pearson M."/>
            <person name="Roberts A."/>
            <person name="Saif S."/>
            <person name="Shenoy N."/>
            <person name="Sisk P."/>
            <person name="Stolte C."/>
            <person name="Sykes S."/>
            <person name="Thomson T."/>
            <person name="Walk T."/>
            <person name="White J."/>
            <person name="Yandava C."/>
            <person name="Burger G."/>
            <person name="Gray M.W."/>
            <person name="Holland P.W.H."/>
            <person name="King N."/>
            <person name="Lang F.B.F."/>
            <person name="Roger A.J."/>
            <person name="Ruiz-Trillo I."/>
            <person name="Lander E."/>
            <person name="Nusbaum C."/>
        </authorList>
    </citation>
    <scope>NUCLEOTIDE SEQUENCE [LARGE SCALE GENOMIC DNA]</scope>
    <source>
        <strain evidence="4 5">ATCC 50062</strain>
    </source>
</reference>
<dbReference type="SUPFAM" id="SSF53474">
    <property type="entry name" value="alpha/beta-Hydrolases"/>
    <property type="match status" value="1"/>
</dbReference>
<evidence type="ECO:0000313" key="5">
    <source>
        <dbReference type="Proteomes" id="UP000054408"/>
    </source>
</evidence>
<dbReference type="STRING" id="461836.A0A0L0DJ59"/>
<dbReference type="eggNOG" id="ENOG502QVZS">
    <property type="taxonomic scope" value="Eukaryota"/>
</dbReference>
<keyword evidence="2" id="KW-0472">Membrane</keyword>
<keyword evidence="5" id="KW-1185">Reference proteome</keyword>
<evidence type="ECO:0000256" key="2">
    <source>
        <dbReference type="SAM" id="Phobius"/>
    </source>
</evidence>
<evidence type="ECO:0000256" key="1">
    <source>
        <dbReference type="SAM" id="MobiDB-lite"/>
    </source>
</evidence>
<name>A0A0L0DJ59_THETB</name>
<protein>
    <recommendedName>
        <fullName evidence="3">Fungal lipase-type domain-containing protein</fullName>
    </recommendedName>
</protein>
<keyword evidence="2" id="KW-0812">Transmembrane</keyword>
<feature type="region of interest" description="Disordered" evidence="1">
    <location>
        <begin position="184"/>
        <end position="208"/>
    </location>
</feature>
<feature type="transmembrane region" description="Helical" evidence="2">
    <location>
        <begin position="7"/>
        <end position="26"/>
    </location>
</feature>
<feature type="transmembrane region" description="Helical" evidence="2">
    <location>
        <begin position="484"/>
        <end position="502"/>
    </location>
</feature>